<reference evidence="4" key="1">
    <citation type="journal article" date="2015" name="Nat. Genet.">
        <title>The genome and transcriptome of the zoonotic hookworm Ancylostoma ceylanicum identify infection-specific gene families.</title>
        <authorList>
            <person name="Schwarz E.M."/>
            <person name="Hu Y."/>
            <person name="Antoshechkin I."/>
            <person name="Miller M.M."/>
            <person name="Sternberg P.W."/>
            <person name="Aroian R.V."/>
        </authorList>
    </citation>
    <scope>NUCLEOTIDE SEQUENCE</scope>
    <source>
        <strain evidence="4">HY135</strain>
    </source>
</reference>
<accession>A0A016TA90</accession>
<dbReference type="Proteomes" id="UP000024635">
    <property type="component" value="Unassembled WGS sequence"/>
</dbReference>
<dbReference type="AlphaFoldDB" id="A0A016TA90"/>
<evidence type="ECO:0000313" key="4">
    <source>
        <dbReference type="Proteomes" id="UP000024635"/>
    </source>
</evidence>
<sequence length="520" mass="60010">MGASTEIHGQRQTKNQRKRHFIPNAEDFSWHPDMLRWILPCYLHFSIHLDESTAEDSMRFPANLHLDHPSLEQISIKRVKSVETKCIFPSIGLIFIRGQLFEKNNNNFCDPECDENAGLFECVQMIRQQRSETVKSRQARINSSTQTISDDGYLIFAYKTMEDMCTSNFAASWKTWTGARLLCHLLPEKYNVKRLSFFRKVSGRTQFFYILIAQIADLMKDCAPALNVLNCIKPRICAFVGAYRIVTFKVDVTLCNALNVSEDQHLYAYTTSMKVNYSNHTAVATYPGYTEFRSDDGKPIKKESPVQETNRKSEETQTELIERPAMRRTLPRTISIYDFPSMKNSMENPHKESAHELMPEVAPTRQNLVVERSDGGGRDFVHDKKSSPIPVALVHPLPCSPTGVWVRKQPPRKLGCVMFQDEHPSSSKQRKYSDEPPPDVVRKVTIERIIEELLKETVSSNKEEAAKEPRKPRRAHSEVRTTVERRKWEKEEDGLLRRLKLLYFNSPEYTSEELRAADSE</sequence>
<dbReference type="STRING" id="53326.A0A016TA90"/>
<dbReference type="PANTHER" id="PTHR22198">
    <property type="entry name" value="FERM DOMAIN-CONTAINING PROTEIN"/>
    <property type="match status" value="1"/>
</dbReference>
<dbReference type="PANTHER" id="PTHR22198:SF2">
    <property type="entry name" value="PROTEIN CBG14274"/>
    <property type="match status" value="1"/>
</dbReference>
<evidence type="ECO:0000313" key="3">
    <source>
        <dbReference type="EMBL" id="EYB99612.1"/>
    </source>
</evidence>
<comment type="caution">
    <text evidence="3">The sequence shown here is derived from an EMBL/GenBank/DDBJ whole genome shotgun (WGS) entry which is preliminary data.</text>
</comment>
<protein>
    <recommendedName>
        <fullName evidence="2">DUF7153 domain-containing protein</fullName>
    </recommendedName>
</protein>
<evidence type="ECO:0000259" key="2">
    <source>
        <dbReference type="Pfam" id="PF23672"/>
    </source>
</evidence>
<keyword evidence="4" id="KW-1185">Reference proteome</keyword>
<gene>
    <name evidence="3" type="primary">Acey_s0121.g960</name>
    <name evidence="3" type="synonym">Acey-C01C4.2</name>
    <name evidence="3" type="ORF">Y032_0121g960</name>
</gene>
<feature type="domain" description="DUF7153" evidence="2">
    <location>
        <begin position="75"/>
        <end position="244"/>
    </location>
</feature>
<dbReference type="InterPro" id="IPR055577">
    <property type="entry name" value="DUF7153"/>
</dbReference>
<dbReference type="EMBL" id="JARK01001457">
    <property type="protein sequence ID" value="EYB99612.1"/>
    <property type="molecule type" value="Genomic_DNA"/>
</dbReference>
<name>A0A016TA90_9BILA</name>
<evidence type="ECO:0000256" key="1">
    <source>
        <dbReference type="SAM" id="MobiDB-lite"/>
    </source>
</evidence>
<organism evidence="3 4">
    <name type="scientific">Ancylostoma ceylanicum</name>
    <dbReference type="NCBI Taxonomy" id="53326"/>
    <lineage>
        <taxon>Eukaryota</taxon>
        <taxon>Metazoa</taxon>
        <taxon>Ecdysozoa</taxon>
        <taxon>Nematoda</taxon>
        <taxon>Chromadorea</taxon>
        <taxon>Rhabditida</taxon>
        <taxon>Rhabditina</taxon>
        <taxon>Rhabditomorpha</taxon>
        <taxon>Strongyloidea</taxon>
        <taxon>Ancylostomatidae</taxon>
        <taxon>Ancylostomatinae</taxon>
        <taxon>Ancylostoma</taxon>
    </lineage>
</organism>
<dbReference type="Pfam" id="PF23672">
    <property type="entry name" value="DUF7153"/>
    <property type="match status" value="1"/>
</dbReference>
<dbReference type="OrthoDB" id="6060890at2759"/>
<proteinExistence type="predicted"/>
<feature type="region of interest" description="Disordered" evidence="1">
    <location>
        <begin position="294"/>
        <end position="318"/>
    </location>
</feature>
<feature type="region of interest" description="Disordered" evidence="1">
    <location>
        <begin position="459"/>
        <end position="490"/>
    </location>
</feature>